<evidence type="ECO:0000313" key="2">
    <source>
        <dbReference type="EMBL" id="KAF7541568.1"/>
    </source>
</evidence>
<accession>A0A9P5LB55</accession>
<name>A0A9P5LB55_9HYPO</name>
<evidence type="ECO:0000256" key="1">
    <source>
        <dbReference type="SAM" id="MobiDB-lite"/>
    </source>
</evidence>
<dbReference type="OrthoDB" id="5104964at2759"/>
<proteinExistence type="predicted"/>
<dbReference type="Proteomes" id="UP000722485">
    <property type="component" value="Unassembled WGS sequence"/>
</dbReference>
<feature type="region of interest" description="Disordered" evidence="1">
    <location>
        <begin position="44"/>
        <end position="63"/>
    </location>
</feature>
<sequence length="222" mass="24616">MIVEVQKVTRGTQPIGNGGSATTLTDPVLLAQVQHPDGRIPPIHPVEPGTSAAAWSNPDPSPRQRELFQRNNYSLPPIGNLNNSPPPLHNQLPPLRQELDCRQPSHPEPLIHRIGHQLEADALATHTDFPTWPLDQCLRHEVARAWSRRSAQASLLREVPPNSADVGPVFHVLLGGTYFAAIHLQLEMQNAARLWLIEMERQLCDDGLMMPVRAGCSVRIDN</sequence>
<organism evidence="2 3">
    <name type="scientific">Cylindrodendrum hubeiense</name>
    <dbReference type="NCBI Taxonomy" id="595255"/>
    <lineage>
        <taxon>Eukaryota</taxon>
        <taxon>Fungi</taxon>
        <taxon>Dikarya</taxon>
        <taxon>Ascomycota</taxon>
        <taxon>Pezizomycotina</taxon>
        <taxon>Sordariomycetes</taxon>
        <taxon>Hypocreomycetidae</taxon>
        <taxon>Hypocreales</taxon>
        <taxon>Nectriaceae</taxon>
        <taxon>Cylindrodendrum</taxon>
    </lineage>
</organism>
<keyword evidence="3" id="KW-1185">Reference proteome</keyword>
<reference evidence="2" key="1">
    <citation type="submission" date="2020-03" db="EMBL/GenBank/DDBJ databases">
        <title>Draft Genome Sequence of Cylindrodendrum hubeiense.</title>
        <authorList>
            <person name="Buettner E."/>
            <person name="Kellner H."/>
        </authorList>
    </citation>
    <scope>NUCLEOTIDE SEQUENCE</scope>
    <source>
        <strain evidence="2">IHI 201604</strain>
    </source>
</reference>
<dbReference type="AlphaFoldDB" id="A0A9P5LB55"/>
<dbReference type="EMBL" id="JAANBB010000487">
    <property type="protein sequence ID" value="KAF7541568.1"/>
    <property type="molecule type" value="Genomic_DNA"/>
</dbReference>
<evidence type="ECO:0000313" key="3">
    <source>
        <dbReference type="Proteomes" id="UP000722485"/>
    </source>
</evidence>
<gene>
    <name evidence="2" type="ORF">G7Z17_g11909</name>
</gene>
<comment type="caution">
    <text evidence="2">The sequence shown here is derived from an EMBL/GenBank/DDBJ whole genome shotgun (WGS) entry which is preliminary data.</text>
</comment>
<protein>
    <submittedName>
        <fullName evidence="2">Uncharacterized protein</fullName>
    </submittedName>
</protein>